<accession>A0AAV0B9L9</accession>
<dbReference type="EMBL" id="CALTRL010004328">
    <property type="protein sequence ID" value="CAH7682891.1"/>
    <property type="molecule type" value="Genomic_DNA"/>
</dbReference>
<feature type="transmembrane region" description="Helical" evidence="1">
    <location>
        <begin position="20"/>
        <end position="37"/>
    </location>
</feature>
<protein>
    <submittedName>
        <fullName evidence="3">Uncharacterized protein</fullName>
    </submittedName>
</protein>
<keyword evidence="4" id="KW-1185">Reference proteome</keyword>
<organism evidence="3 4">
    <name type="scientific">Phakopsora pachyrhizi</name>
    <name type="common">Asian soybean rust disease fungus</name>
    <dbReference type="NCBI Taxonomy" id="170000"/>
    <lineage>
        <taxon>Eukaryota</taxon>
        <taxon>Fungi</taxon>
        <taxon>Dikarya</taxon>
        <taxon>Basidiomycota</taxon>
        <taxon>Pucciniomycotina</taxon>
        <taxon>Pucciniomycetes</taxon>
        <taxon>Pucciniales</taxon>
        <taxon>Phakopsoraceae</taxon>
        <taxon>Phakopsora</taxon>
    </lineage>
</organism>
<evidence type="ECO:0000313" key="2">
    <source>
        <dbReference type="EMBL" id="CAH7682891.1"/>
    </source>
</evidence>
<dbReference type="Proteomes" id="UP001153365">
    <property type="component" value="Unassembled WGS sequence"/>
</dbReference>
<keyword evidence="1" id="KW-1133">Transmembrane helix</keyword>
<feature type="transmembrane region" description="Helical" evidence="1">
    <location>
        <begin position="58"/>
        <end position="77"/>
    </location>
</feature>
<evidence type="ECO:0000256" key="1">
    <source>
        <dbReference type="SAM" id="Phobius"/>
    </source>
</evidence>
<evidence type="ECO:0000313" key="3">
    <source>
        <dbReference type="EMBL" id="CAH7683840.1"/>
    </source>
</evidence>
<evidence type="ECO:0000313" key="4">
    <source>
        <dbReference type="Proteomes" id="UP001153365"/>
    </source>
</evidence>
<sequence length="453" mass="52535">MGFRAPYFKPEALIFDRLVFFLNYCDSFFIIIFIHSLQASSGLKLSRKLLKMNKGSKLIITLCVMLGTQSFPVVKGMNIAKDMSNINGAPHLKALEGSSMNSLSHSVSGKVTNYPKNEFDLQLHNVNHHPDFSKEKPNNKWPQQEKEHTELQSIDLAVKLIKERESVSGTSENEILLNVDALLGGIYRVFKSRSNSFSAFEDIEFISGYILESLSLHLREEVLLKYKARRTELINNISDLHRTADKINGAKYLVDYLLKTKNFLKLLASELHCITMNPVSKINFVESYRYGMKSSATGHLQLLLTELYKTEKFKFNPYVGDPTQWDYFLHQYIIYEVDSLRISRIEKPEEFDYEHNYYKLLNFPKFKADNQIEVRKKLMAHFLNNNDIFKSNLILKNDELERNYLTIYQVLEYLKNYNGILIDLDTIPGGDNYHLLETPIIQKYILGGFKVTK</sequence>
<keyword evidence="1" id="KW-0472">Membrane</keyword>
<reference evidence="3" key="1">
    <citation type="submission" date="2022-06" db="EMBL/GenBank/DDBJ databases">
        <authorList>
            <consortium name="SYNGENTA / RWTH Aachen University"/>
        </authorList>
    </citation>
    <scope>NUCLEOTIDE SEQUENCE</scope>
</reference>
<name>A0AAV0B9L9_PHAPC</name>
<dbReference type="EMBL" id="CALTRL010004953">
    <property type="protein sequence ID" value="CAH7683840.1"/>
    <property type="molecule type" value="Genomic_DNA"/>
</dbReference>
<comment type="caution">
    <text evidence="3">The sequence shown here is derived from an EMBL/GenBank/DDBJ whole genome shotgun (WGS) entry which is preliminary data.</text>
</comment>
<keyword evidence="1" id="KW-0812">Transmembrane</keyword>
<gene>
    <name evidence="2" type="ORF">PPACK8108_LOCUS16047</name>
    <name evidence="3" type="ORF">PPACK8108_LOCUS17603</name>
</gene>
<dbReference type="AlphaFoldDB" id="A0AAV0B9L9"/>
<proteinExistence type="predicted"/>